<protein>
    <submittedName>
        <fullName evidence="1">Uncharacterized protein</fullName>
    </submittedName>
</protein>
<name>A0A9J6RAY7_9BACI</name>
<dbReference type="RefSeq" id="WP_268779169.1">
    <property type="nucleotide sequence ID" value="NZ_JAPRAT010000005.1"/>
</dbReference>
<accession>A0A9J6RAY7</accession>
<dbReference type="EMBL" id="JAPRAT010000005">
    <property type="protein sequence ID" value="MCZ0702401.1"/>
    <property type="molecule type" value="Genomic_DNA"/>
</dbReference>
<reference evidence="1" key="1">
    <citation type="submission" date="2022-11" db="EMBL/GenBank/DDBJ databases">
        <title>WGS of Natronobacillus azotifigens 24KS-1, an anaerobic diazotrophic haloalkaliphile from soda-rich habitats.</title>
        <authorList>
            <person name="Sorokin D.Y."/>
            <person name="Merkel A.Y."/>
        </authorList>
    </citation>
    <scope>NUCLEOTIDE SEQUENCE</scope>
    <source>
        <strain evidence="1">24KS-1</strain>
    </source>
</reference>
<dbReference type="PANTHER" id="PTHR33642:SF3">
    <property type="entry name" value="NUCLEAR INTRON MATURASE 4, MITOCHONDRIAL"/>
    <property type="match status" value="1"/>
</dbReference>
<comment type="caution">
    <text evidence="1">The sequence shown here is derived from an EMBL/GenBank/DDBJ whole genome shotgun (WGS) entry which is preliminary data.</text>
</comment>
<dbReference type="Proteomes" id="UP001084197">
    <property type="component" value="Unassembled WGS sequence"/>
</dbReference>
<gene>
    <name evidence="1" type="ORF">OWO01_04140</name>
</gene>
<evidence type="ECO:0000313" key="1">
    <source>
        <dbReference type="EMBL" id="MCZ0702401.1"/>
    </source>
</evidence>
<dbReference type="AlphaFoldDB" id="A0A9J6RAY7"/>
<dbReference type="PANTHER" id="PTHR33642">
    <property type="entry name" value="COX1/OXI3 INTRON 1 PROTEIN-RELATED"/>
    <property type="match status" value="1"/>
</dbReference>
<sequence>MAKNPFHQLVEIRKVSARNQPVKDCYRLLYKKTLWKKNYQEIFLTKANIDDNISCLIDQVINQLRWGHFQFSEITNRTEKEYQIVTKVYLRVIMSVMLQIYAPVFTLKTERTSLPHKIIEIKKTWDEVTWVIKGEYIDVPLKQKRAFLLEKIREKVADERFIRLLSQIIRNARWRNEFPEFDRLFQKIYFFGLDTEMMCEPFSEQIKYIRYQEEFLIGIKSRKENAVNVQQEIRLALGKKTRFLCLKMNNTIRHIHQSTLFFDCNFFRIPTSTDNPTNTSFQFHIPDIKLKQYVQKYNYGNIDDRTIDPRKACMNYSEEKIMNIFQKEIHQFKTKYYFADNFKSQFHTLIYYAKGSLLKTIAMKRRTTVNKLRKKGCEIRSLF</sequence>
<dbReference type="GO" id="GO:0003964">
    <property type="term" value="F:RNA-directed DNA polymerase activity"/>
    <property type="evidence" value="ECO:0007669"/>
    <property type="project" value="TreeGrafter"/>
</dbReference>
<dbReference type="GO" id="GO:0006315">
    <property type="term" value="P:homing of group II introns"/>
    <property type="evidence" value="ECO:0007669"/>
    <property type="project" value="TreeGrafter"/>
</dbReference>
<evidence type="ECO:0000313" key="2">
    <source>
        <dbReference type="Proteomes" id="UP001084197"/>
    </source>
</evidence>
<proteinExistence type="predicted"/>
<keyword evidence="2" id="KW-1185">Reference proteome</keyword>
<organism evidence="1 2">
    <name type="scientific">Natronobacillus azotifigens</name>
    <dbReference type="NCBI Taxonomy" id="472978"/>
    <lineage>
        <taxon>Bacteria</taxon>
        <taxon>Bacillati</taxon>
        <taxon>Bacillota</taxon>
        <taxon>Bacilli</taxon>
        <taxon>Bacillales</taxon>
        <taxon>Bacillaceae</taxon>
        <taxon>Natronobacillus</taxon>
    </lineage>
</organism>